<organism evidence="4 5">
    <name type="scientific">Taeniopygia guttata</name>
    <name type="common">Zebra finch</name>
    <name type="synonym">Poephila guttata</name>
    <dbReference type="NCBI Taxonomy" id="59729"/>
    <lineage>
        <taxon>Eukaryota</taxon>
        <taxon>Metazoa</taxon>
        <taxon>Chordata</taxon>
        <taxon>Craniata</taxon>
        <taxon>Vertebrata</taxon>
        <taxon>Euteleostomi</taxon>
        <taxon>Archelosauria</taxon>
        <taxon>Archosauria</taxon>
        <taxon>Dinosauria</taxon>
        <taxon>Saurischia</taxon>
        <taxon>Theropoda</taxon>
        <taxon>Coelurosauria</taxon>
        <taxon>Aves</taxon>
        <taxon>Neognathae</taxon>
        <taxon>Neoaves</taxon>
        <taxon>Telluraves</taxon>
        <taxon>Australaves</taxon>
        <taxon>Passeriformes</taxon>
        <taxon>Passeroidea</taxon>
        <taxon>Estrildidae</taxon>
        <taxon>Estrildinae</taxon>
        <taxon>Taeniopygia</taxon>
    </lineage>
</organism>
<dbReference type="InterPro" id="IPR029021">
    <property type="entry name" value="Prot-tyrosine_phosphatase-like"/>
</dbReference>
<feature type="compositionally biased region" description="Low complexity" evidence="1">
    <location>
        <begin position="1021"/>
        <end position="1030"/>
    </location>
</feature>
<reference evidence="4" key="1">
    <citation type="submission" date="2025-08" db="UniProtKB">
        <authorList>
            <consortium name="Ensembl"/>
        </authorList>
    </citation>
    <scope>IDENTIFICATION</scope>
</reference>
<evidence type="ECO:0000259" key="3">
    <source>
        <dbReference type="PROSITE" id="PS51182"/>
    </source>
</evidence>
<evidence type="ECO:0008006" key="6">
    <source>
        <dbReference type="Google" id="ProtNLM"/>
    </source>
</evidence>
<feature type="compositionally biased region" description="Basic and acidic residues" evidence="1">
    <location>
        <begin position="1274"/>
        <end position="1286"/>
    </location>
</feature>
<dbReference type="SUPFAM" id="SSF52799">
    <property type="entry name" value="(Phosphotyrosine protein) phosphatases II"/>
    <property type="match status" value="1"/>
</dbReference>
<feature type="compositionally biased region" description="Polar residues" evidence="1">
    <location>
        <begin position="736"/>
        <end position="745"/>
    </location>
</feature>
<evidence type="ECO:0000313" key="4">
    <source>
        <dbReference type="Ensembl" id="ENSTGUP00000035056.1"/>
    </source>
</evidence>
<feature type="region of interest" description="Disordered" evidence="1">
    <location>
        <begin position="508"/>
        <end position="893"/>
    </location>
</feature>
<dbReference type="PANTHER" id="PTHR45734:SF1">
    <property type="entry name" value="TENSIN-2"/>
    <property type="match status" value="1"/>
</dbReference>
<dbReference type="InterPro" id="IPR029023">
    <property type="entry name" value="Tensin_phosphatase"/>
</dbReference>
<protein>
    <recommendedName>
        <fullName evidence="6">Tensin 2</fullName>
    </recommendedName>
</protein>
<evidence type="ECO:0000256" key="1">
    <source>
        <dbReference type="SAM" id="MobiDB-lite"/>
    </source>
</evidence>
<dbReference type="GO" id="GO:0004725">
    <property type="term" value="F:protein tyrosine phosphatase activity"/>
    <property type="evidence" value="ECO:0007669"/>
    <property type="project" value="TreeGrafter"/>
</dbReference>
<feature type="region of interest" description="Disordered" evidence="1">
    <location>
        <begin position="1265"/>
        <end position="1414"/>
    </location>
</feature>
<feature type="compositionally biased region" description="Pro residues" evidence="1">
    <location>
        <begin position="832"/>
        <end position="862"/>
    </location>
</feature>
<dbReference type="InterPro" id="IPR051484">
    <property type="entry name" value="Tensin_PTEN_phosphatase"/>
</dbReference>
<feature type="compositionally biased region" description="Polar residues" evidence="1">
    <location>
        <begin position="524"/>
        <end position="537"/>
    </location>
</feature>
<proteinExistence type="predicted"/>
<dbReference type="SUPFAM" id="SSF49562">
    <property type="entry name" value="C2 domain (Calcium/lipid-binding domain, CaLB)"/>
    <property type="match status" value="1"/>
</dbReference>
<feature type="compositionally biased region" description="Pro residues" evidence="1">
    <location>
        <begin position="748"/>
        <end position="761"/>
    </location>
</feature>
<dbReference type="PROSITE" id="PS51182">
    <property type="entry name" value="C2_TENSIN"/>
    <property type="match status" value="1"/>
</dbReference>
<sequence length="1414" mass="146792">MRRSERVGSSLDSAPQRSTLPRTPRAPSPEAAPPPQLDLAFVTERILSVALPGGGGEGHLRHLRHLAGLLGARHGPNYTIFNLSEKRRDLTRLNPKVLDFGWPELLAPPLELLCSICKALEGCLGGHPRNVAVLLCKGSKAPVGVVVGAFLHYSDVWGSPEQALNALSMRRFCEEKLGGVLQPSQRRYTEDFGELLSGRLRLNSSPQFLHHVLLPPLPAYEPPDGCRPFLKIYQSLQLVYTSGVYSPPASQSLCVTLEPALLLKGDVMVRCYHRRREGREAVFGVQFHTGTLRGPRLRLRRDELDLAWQDQRFPRDAAVEFIFSSGPERVEGWLPPRSPPATPIDYGVQDPAVRRDSYEGHWDSPEEPSHTWGPLDGSPYARVQKKGGPSPPAGDPDSPPPPGAPHGRPPPPTAAERRELEQLLGGFGVRGGRETPGPGEEPCDTPEPPGTATAYGTPEPLGTAAPYGNPPSYSTPIFHETPGSHEIPPSHGMPMSYGTPISHKTPLSHGTPQFHGTPAPHSPPTSCGTLTPHSFPTSCAVPKSQGSPTPYDTSKPYRTLVPHETLTPHGPPASQGSPTSYGTLAPHGLSVSPGTPISHGLTVPYGTPISHRTPISQGSPTFHGTSISQDTLVPNSTPISQGTLTFQGSPVPYSPPASHGTPASLETLTPYGTPTSQGSSSPYGTPKSYGTPPSHGSPTPQGSHTPQSPPPAQKSLMSYSPPMSHRTPIIHETLTPYGTPTSQETPDPHSPPASYRPPKPHGTPASPGVPISHITPISEGLPAPHGTPMSHGPPAAQSPPGAHGTPSLHSPPASHGIPISPSPPAAHSLPVSPSPPGPWAPPSPWAPPCPPPVPPSQPGLPPRHPKTGGAALAVRGVPSVGRLRAPSGGGVPAFGGAPAPLPVPGLPRLGGHLPAPHPPHLWRAWLGRPPGAASGAPKLSPLRPPRAGTGERPPSRKGGLRAPRYGGAPGADRAAQPHRGDALAGPPPRPLPRQRHPRLPPAPAAAPAREAAPPGPGGTPGPLLTPAQPGGAPGTDPPRGHLRAGHHQVLVQTGAVPGGSRGAAQGGPSRLLPRPPQQQLPGGVRAGAQGGGPAPPRHPQSGGPPGAAGPALPDRDGPAGRQNSGVPRGALLWEPPSAGAAAFHHPDLTAVHPPHPPRRAAGGAPGPPRTPQCQHGRSPPEAGGSLLGAVPGLGGDRGADRAPGRGQGRGVPPGGGPECGGVRRAPPQPRALQGVSAGDHPDGPAAQTLFPPALPREQRHPLRHRPAGAQVGEPRWDHGQDFRVRGEAGGGPGRGQHVPCVRGAGPRAAGRGHRHLRHQSPAGDEALRDSGDPPAPQKPPGDPQSSLKQRGLRGTLKIQWDSPHSSPRSCWGHDTEGPSEPPGTSKTIWGRPNRAGVSRAKGGTRGHTQPTPPP</sequence>
<dbReference type="GO" id="GO:0005925">
    <property type="term" value="C:focal adhesion"/>
    <property type="evidence" value="ECO:0007669"/>
    <property type="project" value="TreeGrafter"/>
</dbReference>
<feature type="compositionally biased region" description="Polar residues" evidence="1">
    <location>
        <begin position="10"/>
        <end position="20"/>
    </location>
</feature>
<feature type="compositionally biased region" description="Gly residues" evidence="1">
    <location>
        <begin position="1205"/>
        <end position="1219"/>
    </location>
</feature>
<name>A0A674HLD7_TAEGU</name>
<evidence type="ECO:0000259" key="2">
    <source>
        <dbReference type="PROSITE" id="PS51181"/>
    </source>
</evidence>
<dbReference type="GeneTree" id="ENSGT00940000163886"/>
<feature type="compositionally biased region" description="Gly residues" evidence="1">
    <location>
        <begin position="1056"/>
        <end position="1065"/>
    </location>
</feature>
<feature type="compositionally biased region" description="Pro residues" evidence="1">
    <location>
        <begin position="1333"/>
        <end position="1342"/>
    </location>
</feature>
<feature type="region of interest" description="Disordered" evidence="1">
    <location>
        <begin position="910"/>
        <end position="1251"/>
    </location>
</feature>
<feature type="domain" description="C2 tensin-type" evidence="3">
    <location>
        <begin position="204"/>
        <end position="326"/>
    </location>
</feature>
<feature type="compositionally biased region" description="Pro residues" evidence="1">
    <location>
        <begin position="24"/>
        <end position="35"/>
    </location>
</feature>
<dbReference type="PROSITE" id="PS51181">
    <property type="entry name" value="PPASE_TENSIN"/>
    <property type="match status" value="1"/>
</dbReference>
<dbReference type="InterPro" id="IPR014020">
    <property type="entry name" value="Tensin_C2-dom"/>
</dbReference>
<dbReference type="OMA" id="HEIPPSH"/>
<feature type="region of interest" description="Disordered" evidence="1">
    <location>
        <begin position="1"/>
        <end position="35"/>
    </location>
</feature>
<feature type="compositionally biased region" description="Polar residues" evidence="1">
    <location>
        <begin position="664"/>
        <end position="683"/>
    </location>
</feature>
<feature type="region of interest" description="Disordered" evidence="1">
    <location>
        <begin position="427"/>
        <end position="491"/>
    </location>
</feature>
<feature type="compositionally biased region" description="Polar residues" evidence="1">
    <location>
        <begin position="694"/>
        <end position="706"/>
    </location>
</feature>
<dbReference type="Ensembl" id="ENSTGUT00000023986.1">
    <property type="protein sequence ID" value="ENSTGUP00000035056.1"/>
    <property type="gene ID" value="ENSTGUG00000029127.1"/>
</dbReference>
<feature type="compositionally biased region" description="Basic and acidic residues" evidence="1">
    <location>
        <begin position="356"/>
        <end position="369"/>
    </location>
</feature>
<dbReference type="SMART" id="SM01326">
    <property type="entry name" value="PTEN_C2"/>
    <property type="match status" value="1"/>
</dbReference>
<feature type="compositionally biased region" description="Low complexity" evidence="1">
    <location>
        <begin position="810"/>
        <end position="831"/>
    </location>
</feature>
<accession>A0A674HLD7</accession>
<dbReference type="Pfam" id="PF10409">
    <property type="entry name" value="PTEN_C2"/>
    <property type="match status" value="1"/>
</dbReference>
<dbReference type="Gene3D" id="2.60.40.1110">
    <property type="match status" value="1"/>
</dbReference>
<feature type="region of interest" description="Disordered" evidence="1">
    <location>
        <begin position="356"/>
        <end position="414"/>
    </location>
</feature>
<feature type="domain" description="Phosphatase tensin-type" evidence="2">
    <location>
        <begin position="24"/>
        <end position="199"/>
    </location>
</feature>
<dbReference type="Proteomes" id="UP000007754">
    <property type="component" value="Unplaced"/>
</dbReference>
<keyword evidence="5" id="KW-1185">Reference proteome</keyword>
<evidence type="ECO:0000313" key="5">
    <source>
        <dbReference type="Proteomes" id="UP000007754"/>
    </source>
</evidence>
<dbReference type="InterPro" id="IPR035892">
    <property type="entry name" value="C2_domain_sf"/>
</dbReference>
<dbReference type="PANTHER" id="PTHR45734">
    <property type="entry name" value="TENSIN"/>
    <property type="match status" value="1"/>
</dbReference>
<feature type="compositionally biased region" description="Pro residues" evidence="1">
    <location>
        <begin position="389"/>
        <end position="413"/>
    </location>
</feature>
<dbReference type="Gene3D" id="3.90.190.10">
    <property type="entry name" value="Protein tyrosine phosphatase superfamily"/>
    <property type="match status" value="1"/>
</dbReference>
<feature type="compositionally biased region" description="Polar residues" evidence="1">
    <location>
        <begin position="613"/>
        <end position="648"/>
    </location>
</feature>
<dbReference type="InParanoid" id="A0A674HLD7"/>
<reference evidence="4" key="2">
    <citation type="submission" date="2025-09" db="UniProtKB">
        <authorList>
            <consortium name="Ensembl"/>
        </authorList>
    </citation>
    <scope>IDENTIFICATION</scope>
</reference>